<dbReference type="InterPro" id="IPR049929">
    <property type="entry name" value="TenpN-like"/>
</dbReference>
<dbReference type="AlphaFoldDB" id="A0A9E2KY61"/>
<reference evidence="1" key="2">
    <citation type="submission" date="2021-04" db="EMBL/GenBank/DDBJ databases">
        <authorList>
            <person name="Gilroy R."/>
        </authorList>
    </citation>
    <scope>NUCLEOTIDE SEQUENCE</scope>
    <source>
        <strain evidence="1">A6-441</strain>
    </source>
</reference>
<organism evidence="1 2">
    <name type="scientific">Candidatus Fusobacterium pullicola</name>
    <dbReference type="NCBI Taxonomy" id="2838601"/>
    <lineage>
        <taxon>Bacteria</taxon>
        <taxon>Fusobacteriati</taxon>
        <taxon>Fusobacteriota</taxon>
        <taxon>Fusobacteriia</taxon>
        <taxon>Fusobacteriales</taxon>
        <taxon>Fusobacteriaceae</taxon>
        <taxon>Fusobacterium</taxon>
    </lineage>
</organism>
<dbReference type="Proteomes" id="UP000724657">
    <property type="component" value="Unassembled WGS sequence"/>
</dbReference>
<dbReference type="EMBL" id="JAHLFN010000026">
    <property type="protein sequence ID" value="MBU3841979.1"/>
    <property type="molecule type" value="Genomic_DNA"/>
</dbReference>
<name>A0A9E2KY61_9FUSO</name>
<comment type="caution">
    <text evidence="1">The sequence shown here is derived from an EMBL/GenBank/DDBJ whole genome shotgun (WGS) entry which is preliminary data.</text>
</comment>
<reference evidence="1" key="1">
    <citation type="journal article" date="2021" name="PeerJ">
        <title>Extensive microbial diversity within the chicken gut microbiome revealed by metagenomics and culture.</title>
        <authorList>
            <person name="Gilroy R."/>
            <person name="Ravi A."/>
            <person name="Getino M."/>
            <person name="Pursley I."/>
            <person name="Horton D.L."/>
            <person name="Alikhan N.F."/>
            <person name="Baker D."/>
            <person name="Gharbi K."/>
            <person name="Hall N."/>
            <person name="Watson M."/>
            <person name="Adriaenssens E.M."/>
            <person name="Foster-Nyarko E."/>
            <person name="Jarju S."/>
            <person name="Secka A."/>
            <person name="Antonio M."/>
            <person name="Oren A."/>
            <person name="Chaudhuri R.R."/>
            <person name="La Ragione R."/>
            <person name="Hildebrand F."/>
            <person name="Pallen M.J."/>
        </authorList>
    </citation>
    <scope>NUCLEOTIDE SEQUENCE</scope>
    <source>
        <strain evidence="1">A6-441</strain>
    </source>
</reference>
<gene>
    <name evidence="1" type="ORF">IAA47_03185</name>
</gene>
<dbReference type="CDD" id="cd17493">
    <property type="entry name" value="toxin_TenpN"/>
    <property type="match status" value="1"/>
</dbReference>
<dbReference type="InterPro" id="IPR053735">
    <property type="entry name" value="Type_III_TA_endoRNase"/>
</dbReference>
<protein>
    <submittedName>
        <fullName evidence="1">Uncharacterized protein</fullName>
    </submittedName>
</protein>
<evidence type="ECO:0000313" key="1">
    <source>
        <dbReference type="EMBL" id="MBU3841979.1"/>
    </source>
</evidence>
<accession>A0A9E2KY61</accession>
<dbReference type="Gene3D" id="3.10.129.130">
    <property type="match status" value="1"/>
</dbReference>
<proteinExistence type="predicted"/>
<sequence length="146" mass="17713">MDIKFLSEKFYAEFQDCKEILKKEDRPYLVLVIECDGIDYAIPFRTNINHNLSFICSEDPEYRGGLDYTKAIPILEDYYIKQLDKEIKIKQNEFNYLKSKEEKLKKGFKKYLKEFRKATLNSDQKRYEKILKYSSLQYFKDRLQIK</sequence>
<dbReference type="NCBIfam" id="NF047358">
    <property type="entry name" value="TenpIN"/>
    <property type="match status" value="1"/>
</dbReference>
<evidence type="ECO:0000313" key="2">
    <source>
        <dbReference type="Proteomes" id="UP000724657"/>
    </source>
</evidence>